<name>A0A834J588_VESVU</name>
<accession>A0A834J588</accession>
<protein>
    <submittedName>
        <fullName evidence="2">Uncharacterized protein</fullName>
    </submittedName>
</protein>
<reference evidence="2" key="1">
    <citation type="journal article" date="2020" name="G3 (Bethesda)">
        <title>High-Quality Assemblies for Three Invasive Social Wasps from the &lt;i&gt;Vespula&lt;/i&gt; Genus.</title>
        <authorList>
            <person name="Harrop T.W.R."/>
            <person name="Guhlin J."/>
            <person name="McLaughlin G.M."/>
            <person name="Permina E."/>
            <person name="Stockwell P."/>
            <person name="Gilligan J."/>
            <person name="Le Lec M.F."/>
            <person name="Gruber M.A.M."/>
            <person name="Quinn O."/>
            <person name="Lovegrove M."/>
            <person name="Duncan E.J."/>
            <person name="Remnant E.J."/>
            <person name="Van Eeckhoven J."/>
            <person name="Graham B."/>
            <person name="Knapp R.A."/>
            <person name="Langford K.W."/>
            <person name="Kronenberg Z."/>
            <person name="Press M.O."/>
            <person name="Eacker S.M."/>
            <person name="Wilson-Rankin E.E."/>
            <person name="Purcell J."/>
            <person name="Lester P.J."/>
            <person name="Dearden P.K."/>
        </authorList>
    </citation>
    <scope>NUCLEOTIDE SEQUENCE</scope>
    <source>
        <strain evidence="2">Marl-1</strain>
    </source>
</reference>
<proteinExistence type="predicted"/>
<evidence type="ECO:0000313" key="3">
    <source>
        <dbReference type="Proteomes" id="UP000614350"/>
    </source>
</evidence>
<comment type="caution">
    <text evidence="2">The sequence shown here is derived from an EMBL/GenBank/DDBJ whole genome shotgun (WGS) entry which is preliminary data.</text>
</comment>
<organism evidence="2 3">
    <name type="scientific">Vespula vulgaris</name>
    <name type="common">Yellow jacket</name>
    <name type="synonym">Wasp</name>
    <dbReference type="NCBI Taxonomy" id="7454"/>
    <lineage>
        <taxon>Eukaryota</taxon>
        <taxon>Metazoa</taxon>
        <taxon>Ecdysozoa</taxon>
        <taxon>Arthropoda</taxon>
        <taxon>Hexapoda</taxon>
        <taxon>Insecta</taxon>
        <taxon>Pterygota</taxon>
        <taxon>Neoptera</taxon>
        <taxon>Endopterygota</taxon>
        <taxon>Hymenoptera</taxon>
        <taxon>Apocrita</taxon>
        <taxon>Aculeata</taxon>
        <taxon>Vespoidea</taxon>
        <taxon>Vespidae</taxon>
        <taxon>Vespinae</taxon>
        <taxon>Vespula</taxon>
    </lineage>
</organism>
<feature type="region of interest" description="Disordered" evidence="1">
    <location>
        <begin position="59"/>
        <end position="78"/>
    </location>
</feature>
<dbReference type="Proteomes" id="UP000614350">
    <property type="component" value="Unassembled WGS sequence"/>
</dbReference>
<evidence type="ECO:0000256" key="1">
    <source>
        <dbReference type="SAM" id="MobiDB-lite"/>
    </source>
</evidence>
<dbReference type="AlphaFoldDB" id="A0A834J588"/>
<keyword evidence="3" id="KW-1185">Reference proteome</keyword>
<sequence length="97" mass="10845">MTVSHASRLTWTVIDVEGRTGTRCGENRKKKSPVYKRCPIFHGLGEIVEIVDGTRHYRRDTKRRGGVATTGSGKTGDKRCRAAGETNFCLGRMRHLV</sequence>
<gene>
    <name evidence="2" type="ORF">HZH66_013446</name>
</gene>
<evidence type="ECO:0000313" key="2">
    <source>
        <dbReference type="EMBL" id="KAF7382014.1"/>
    </source>
</evidence>
<dbReference type="EMBL" id="JACSEA010000019">
    <property type="protein sequence ID" value="KAF7382014.1"/>
    <property type="molecule type" value="Genomic_DNA"/>
</dbReference>